<organism evidence="6 7">
    <name type="scientific">Yoonia litorea</name>
    <dbReference type="NCBI Taxonomy" id="1123755"/>
    <lineage>
        <taxon>Bacteria</taxon>
        <taxon>Pseudomonadati</taxon>
        <taxon>Pseudomonadota</taxon>
        <taxon>Alphaproteobacteria</taxon>
        <taxon>Rhodobacterales</taxon>
        <taxon>Paracoccaceae</taxon>
        <taxon>Yoonia</taxon>
    </lineage>
</organism>
<evidence type="ECO:0000259" key="5">
    <source>
        <dbReference type="PROSITE" id="PS51007"/>
    </source>
</evidence>
<evidence type="ECO:0000256" key="1">
    <source>
        <dbReference type="ARBA" id="ARBA00022617"/>
    </source>
</evidence>
<evidence type="ECO:0000313" key="7">
    <source>
        <dbReference type="Proteomes" id="UP000198926"/>
    </source>
</evidence>
<dbReference type="InterPro" id="IPR009056">
    <property type="entry name" value="Cyt_c-like_dom"/>
</dbReference>
<dbReference type="Gene3D" id="1.10.760.10">
    <property type="entry name" value="Cytochrome c-like domain"/>
    <property type="match status" value="1"/>
</dbReference>
<dbReference type="GO" id="GO:0020037">
    <property type="term" value="F:heme binding"/>
    <property type="evidence" value="ECO:0007669"/>
    <property type="project" value="InterPro"/>
</dbReference>
<dbReference type="PROSITE" id="PS51257">
    <property type="entry name" value="PROKAR_LIPOPROTEIN"/>
    <property type="match status" value="1"/>
</dbReference>
<evidence type="ECO:0000313" key="6">
    <source>
        <dbReference type="EMBL" id="SFS03645.1"/>
    </source>
</evidence>
<keyword evidence="3 4" id="KW-0408">Iron</keyword>
<dbReference type="SUPFAM" id="SSF46626">
    <property type="entry name" value="Cytochrome c"/>
    <property type="match status" value="1"/>
</dbReference>
<sequence>MRFHFAILPLALAACVDEPIDGRTAYLENCASCHGADAKGDGPLARDLTTTPPDLTTIAARNGGVFPTDQVMSTIDGLDRGAHFSTAMPEFGAGDMGATVIIEEDGLGTPVPMQLLMLTEYLESIQE</sequence>
<dbReference type="Proteomes" id="UP000198926">
    <property type="component" value="Unassembled WGS sequence"/>
</dbReference>
<evidence type="ECO:0000256" key="3">
    <source>
        <dbReference type="ARBA" id="ARBA00023004"/>
    </source>
</evidence>
<dbReference type="InterPro" id="IPR036909">
    <property type="entry name" value="Cyt_c-like_dom_sf"/>
</dbReference>
<keyword evidence="7" id="KW-1185">Reference proteome</keyword>
<dbReference type="Pfam" id="PF00034">
    <property type="entry name" value="Cytochrom_C"/>
    <property type="match status" value="1"/>
</dbReference>
<keyword evidence="1 4" id="KW-0349">Heme</keyword>
<dbReference type="GO" id="GO:0046872">
    <property type="term" value="F:metal ion binding"/>
    <property type="evidence" value="ECO:0007669"/>
    <property type="project" value="UniProtKB-KW"/>
</dbReference>
<feature type="domain" description="Cytochrome c" evidence="5">
    <location>
        <begin position="17"/>
        <end position="126"/>
    </location>
</feature>
<proteinExistence type="predicted"/>
<dbReference type="AlphaFoldDB" id="A0A1I6LJH7"/>
<accession>A0A1I6LJH7</accession>
<gene>
    <name evidence="6" type="ORF">SAMN05444714_0595</name>
</gene>
<dbReference type="STRING" id="1123755.SAMN05444714_0595"/>
<protein>
    <submittedName>
        <fullName evidence="6">Cytochrome C oxidase, cbb3-type, subunit III</fullName>
    </submittedName>
</protein>
<dbReference type="PROSITE" id="PS51007">
    <property type="entry name" value="CYTC"/>
    <property type="match status" value="1"/>
</dbReference>
<dbReference type="GO" id="GO:0009055">
    <property type="term" value="F:electron transfer activity"/>
    <property type="evidence" value="ECO:0007669"/>
    <property type="project" value="InterPro"/>
</dbReference>
<evidence type="ECO:0000256" key="2">
    <source>
        <dbReference type="ARBA" id="ARBA00022723"/>
    </source>
</evidence>
<evidence type="ECO:0000256" key="4">
    <source>
        <dbReference type="PROSITE-ProRule" id="PRU00433"/>
    </source>
</evidence>
<dbReference type="OrthoDB" id="5514238at2"/>
<dbReference type="RefSeq" id="WP_090203779.1">
    <property type="nucleotide sequence ID" value="NZ_FOZM01000001.1"/>
</dbReference>
<dbReference type="EMBL" id="FOZM01000001">
    <property type="protein sequence ID" value="SFS03645.1"/>
    <property type="molecule type" value="Genomic_DNA"/>
</dbReference>
<name>A0A1I6LJH7_9RHOB</name>
<reference evidence="6 7" key="1">
    <citation type="submission" date="2016-10" db="EMBL/GenBank/DDBJ databases">
        <authorList>
            <person name="de Groot N.N."/>
        </authorList>
    </citation>
    <scope>NUCLEOTIDE SEQUENCE [LARGE SCALE GENOMIC DNA]</scope>
    <source>
        <strain evidence="6 7">DSM 29433</strain>
    </source>
</reference>
<keyword evidence="2 4" id="KW-0479">Metal-binding</keyword>